<evidence type="ECO:0000256" key="2">
    <source>
        <dbReference type="PROSITE-ProRule" id="PRU00176"/>
    </source>
</evidence>
<dbReference type="PROSITE" id="PS50102">
    <property type="entry name" value="RRM"/>
    <property type="match status" value="1"/>
</dbReference>
<sequence length="212" mass="22031">MLRKAFAELGFSAVLAVGRSSRLAELTAPFSIQRFATSSSDATSADGKAQIWVGNLPFRALARDIRERFAPYGAGRVYILRDKETKNSRGMALIVVDADKCEKAIAENNGTDFLGRMLRVNMSTIPVPKERPPRPAVDELGSAPTAGSAATGAAPATADASPLSTPKTGAGTPQKDKPLETAANKLTGEPVLAPAEKQQPPAAAAAASTSNA</sequence>
<dbReference type="EMBL" id="BSDZ01000004">
    <property type="protein sequence ID" value="GLI59681.1"/>
    <property type="molecule type" value="Genomic_DNA"/>
</dbReference>
<evidence type="ECO:0000256" key="1">
    <source>
        <dbReference type="ARBA" id="ARBA00022884"/>
    </source>
</evidence>
<dbReference type="Pfam" id="PF00076">
    <property type="entry name" value="RRM_1"/>
    <property type="match status" value="1"/>
</dbReference>
<evidence type="ECO:0000313" key="5">
    <source>
        <dbReference type="EMBL" id="GLI59681.1"/>
    </source>
</evidence>
<feature type="compositionally biased region" description="Low complexity" evidence="3">
    <location>
        <begin position="193"/>
        <end position="212"/>
    </location>
</feature>
<proteinExistence type="predicted"/>
<dbReference type="InterPro" id="IPR050374">
    <property type="entry name" value="RRT5_SRSF_SR"/>
</dbReference>
<feature type="compositionally biased region" description="Low complexity" evidence="3">
    <location>
        <begin position="141"/>
        <end position="166"/>
    </location>
</feature>
<organism evidence="5 6">
    <name type="scientific">Volvox africanus</name>
    <dbReference type="NCBI Taxonomy" id="51714"/>
    <lineage>
        <taxon>Eukaryota</taxon>
        <taxon>Viridiplantae</taxon>
        <taxon>Chlorophyta</taxon>
        <taxon>core chlorophytes</taxon>
        <taxon>Chlorophyceae</taxon>
        <taxon>CS clade</taxon>
        <taxon>Chlamydomonadales</taxon>
        <taxon>Volvocaceae</taxon>
        <taxon>Volvox</taxon>
    </lineage>
</organism>
<dbReference type="InterPro" id="IPR012677">
    <property type="entry name" value="Nucleotide-bd_a/b_plait_sf"/>
</dbReference>
<feature type="compositionally biased region" description="Basic and acidic residues" evidence="3">
    <location>
        <begin position="128"/>
        <end position="137"/>
    </location>
</feature>
<feature type="domain" description="RRM" evidence="4">
    <location>
        <begin position="49"/>
        <end position="125"/>
    </location>
</feature>
<dbReference type="InterPro" id="IPR035979">
    <property type="entry name" value="RBD_domain_sf"/>
</dbReference>
<evidence type="ECO:0000256" key="3">
    <source>
        <dbReference type="SAM" id="MobiDB-lite"/>
    </source>
</evidence>
<protein>
    <recommendedName>
        <fullName evidence="4">RRM domain-containing protein</fullName>
    </recommendedName>
</protein>
<comment type="caution">
    <text evidence="5">The sequence shown here is derived from an EMBL/GenBank/DDBJ whole genome shotgun (WGS) entry which is preliminary data.</text>
</comment>
<evidence type="ECO:0000313" key="6">
    <source>
        <dbReference type="Proteomes" id="UP001165090"/>
    </source>
</evidence>
<dbReference type="Gene3D" id="3.30.70.330">
    <property type="match status" value="1"/>
</dbReference>
<gene>
    <name evidence="5" type="ORF">VaNZ11_001621</name>
</gene>
<evidence type="ECO:0000259" key="4">
    <source>
        <dbReference type="PROSITE" id="PS50102"/>
    </source>
</evidence>
<feature type="region of interest" description="Disordered" evidence="3">
    <location>
        <begin position="125"/>
        <end position="212"/>
    </location>
</feature>
<accession>A0ABQ5RQI4</accession>
<keyword evidence="1 2" id="KW-0694">RNA-binding</keyword>
<name>A0ABQ5RQI4_9CHLO</name>
<dbReference type="PANTHER" id="PTHR23003">
    <property type="entry name" value="RNA RECOGNITION MOTIF RRM DOMAIN CONTAINING PROTEIN"/>
    <property type="match status" value="1"/>
</dbReference>
<dbReference type="SMART" id="SM00360">
    <property type="entry name" value="RRM"/>
    <property type="match status" value="1"/>
</dbReference>
<reference evidence="5 6" key="1">
    <citation type="journal article" date="2023" name="IScience">
        <title>Expanded male sex-determining region conserved during the evolution of homothallism in the green alga Volvox.</title>
        <authorList>
            <person name="Yamamoto K."/>
            <person name="Matsuzaki R."/>
            <person name="Mahakham W."/>
            <person name="Heman W."/>
            <person name="Sekimoto H."/>
            <person name="Kawachi M."/>
            <person name="Minakuchi Y."/>
            <person name="Toyoda A."/>
            <person name="Nozaki H."/>
        </authorList>
    </citation>
    <scope>NUCLEOTIDE SEQUENCE [LARGE SCALE GENOMIC DNA]</scope>
    <source>
        <strain evidence="5 6">NIES-4468</strain>
    </source>
</reference>
<dbReference type="InterPro" id="IPR000504">
    <property type="entry name" value="RRM_dom"/>
</dbReference>
<dbReference type="SUPFAM" id="SSF54928">
    <property type="entry name" value="RNA-binding domain, RBD"/>
    <property type="match status" value="1"/>
</dbReference>
<dbReference type="Proteomes" id="UP001165090">
    <property type="component" value="Unassembled WGS sequence"/>
</dbReference>
<keyword evidence="6" id="KW-1185">Reference proteome</keyword>